<dbReference type="GO" id="GO:0008757">
    <property type="term" value="F:S-adenosylmethionine-dependent methyltransferase activity"/>
    <property type="evidence" value="ECO:0007669"/>
    <property type="project" value="InterPro"/>
</dbReference>
<dbReference type="CDD" id="cd02440">
    <property type="entry name" value="AdoMet_MTases"/>
    <property type="match status" value="1"/>
</dbReference>
<keyword evidence="3" id="KW-1185">Reference proteome</keyword>
<dbReference type="Gene3D" id="3.40.50.150">
    <property type="entry name" value="Vaccinia Virus protein VP39"/>
    <property type="match status" value="1"/>
</dbReference>
<evidence type="ECO:0000313" key="3">
    <source>
        <dbReference type="Proteomes" id="UP000235963"/>
    </source>
</evidence>
<name>A0A2N8LAI7_9STRE</name>
<dbReference type="Proteomes" id="UP000235963">
    <property type="component" value="Unassembled WGS sequence"/>
</dbReference>
<feature type="domain" description="Methyltransferase type 11" evidence="1">
    <location>
        <begin position="65"/>
        <end position="160"/>
    </location>
</feature>
<organism evidence="2 3">
    <name type="scientific">Streptococcus penaeicida</name>
    <dbReference type="NCBI Taxonomy" id="1765960"/>
    <lineage>
        <taxon>Bacteria</taxon>
        <taxon>Bacillati</taxon>
        <taxon>Bacillota</taxon>
        <taxon>Bacilli</taxon>
        <taxon>Lactobacillales</taxon>
        <taxon>Streptococcaceae</taxon>
        <taxon>Streptococcus</taxon>
    </lineage>
</organism>
<dbReference type="OrthoDB" id="9772751at2"/>
<gene>
    <name evidence="2" type="ORF">AT575_08460</name>
</gene>
<sequence length="258" mass="29896">MKAYLDQNQERWDRVSSRQANPYTIPYSHEELQALKDKPIEVALTVGKLVPITWFEKAIGKRLLGLACGGGQQGPMFAMHGYDTTIMDFSEFQLSKDIEVAKRENLHIKTVQADMTKPFPFEDSSFDIIFCPVSNVYIENLDNMYSEAYRVLRKGGLLMIGYMNPWIYMYDGDEVWDQPEKELLLKYSLPFNSRLLEEKGQLIIDPEYGYEFSHTLEEQIQGQLKNGFAMIDFYESKDSRNRLSQFGSDYIANLSIKL</sequence>
<dbReference type="SUPFAM" id="SSF53335">
    <property type="entry name" value="S-adenosyl-L-methionine-dependent methyltransferases"/>
    <property type="match status" value="1"/>
</dbReference>
<reference evidence="2 3" key="1">
    <citation type="submission" date="2015-12" db="EMBL/GenBank/DDBJ databases">
        <title>Streptococcus penaeicida sp. nov.</title>
        <authorList>
            <person name="Gomez-Gil B."/>
            <person name="Morales-Covarrubias M."/>
        </authorList>
    </citation>
    <scope>NUCLEOTIDE SEQUENCE [LARGE SCALE GENOMIC DNA]</scope>
    <source>
        <strain evidence="2 3">CAIM 1838</strain>
    </source>
</reference>
<dbReference type="RefSeq" id="WP_102777983.1">
    <property type="nucleotide sequence ID" value="NZ_CBCSGP010000029.1"/>
</dbReference>
<protein>
    <submittedName>
        <fullName evidence="2">TetR family transcriptional regulator</fullName>
    </submittedName>
</protein>
<dbReference type="EMBL" id="LOCM01000031">
    <property type="protein sequence ID" value="PND47175.1"/>
    <property type="molecule type" value="Genomic_DNA"/>
</dbReference>
<dbReference type="InterPro" id="IPR013216">
    <property type="entry name" value="Methyltransf_11"/>
</dbReference>
<evidence type="ECO:0000259" key="1">
    <source>
        <dbReference type="Pfam" id="PF08241"/>
    </source>
</evidence>
<evidence type="ECO:0000313" key="2">
    <source>
        <dbReference type="EMBL" id="PND47175.1"/>
    </source>
</evidence>
<dbReference type="AlphaFoldDB" id="A0A2N8LAI7"/>
<dbReference type="Pfam" id="PF08241">
    <property type="entry name" value="Methyltransf_11"/>
    <property type="match status" value="1"/>
</dbReference>
<proteinExistence type="predicted"/>
<comment type="caution">
    <text evidence="2">The sequence shown here is derived from an EMBL/GenBank/DDBJ whole genome shotgun (WGS) entry which is preliminary data.</text>
</comment>
<dbReference type="InterPro" id="IPR029063">
    <property type="entry name" value="SAM-dependent_MTases_sf"/>
</dbReference>
<accession>A0A2N8LAI7</accession>